<evidence type="ECO:0000313" key="2">
    <source>
        <dbReference type="Proteomes" id="UP000814140"/>
    </source>
</evidence>
<organism evidence="1 2">
    <name type="scientific">Artomyces pyxidatus</name>
    <dbReference type="NCBI Taxonomy" id="48021"/>
    <lineage>
        <taxon>Eukaryota</taxon>
        <taxon>Fungi</taxon>
        <taxon>Dikarya</taxon>
        <taxon>Basidiomycota</taxon>
        <taxon>Agaricomycotina</taxon>
        <taxon>Agaricomycetes</taxon>
        <taxon>Russulales</taxon>
        <taxon>Auriscalpiaceae</taxon>
        <taxon>Artomyces</taxon>
    </lineage>
</organism>
<protein>
    <submittedName>
        <fullName evidence="1">GINS complex Sld5 component</fullName>
    </submittedName>
</protein>
<proteinExistence type="predicted"/>
<gene>
    <name evidence="1" type="ORF">BV25DRAFT_1868954</name>
</gene>
<comment type="caution">
    <text evidence="1">The sequence shown here is derived from an EMBL/GenBank/DDBJ whole genome shotgun (WGS) entry which is preliminary data.</text>
</comment>
<keyword evidence="2" id="KW-1185">Reference proteome</keyword>
<name>A0ACB8TA81_9AGAM</name>
<dbReference type="Proteomes" id="UP000814140">
    <property type="component" value="Unassembled WGS sequence"/>
</dbReference>
<dbReference type="EMBL" id="MU277196">
    <property type="protein sequence ID" value="KAI0065215.1"/>
    <property type="molecule type" value="Genomic_DNA"/>
</dbReference>
<evidence type="ECO:0000313" key="1">
    <source>
        <dbReference type="EMBL" id="KAI0065215.1"/>
    </source>
</evidence>
<accession>A0ACB8TA81</accession>
<sequence length="232" mass="26426">MAGPSFVPRAHDIYPDDVPMAAPNFFDVPADESPLQQLIRHWMNERHSPDILPGQEDVLGGLLDHIRRQSNTVHLLRSDPDSSEEEHFRIMLAQTEIERVKFVVRSYIRTRLYKIEKYARYIANTPEVQERLSQAELNHAQTFANLTEDHFNISVLQALPEHQRGLDDQTPFTPPMIPEPDKSRAVFVHALDDCPPVRLPDGTTLRIQKGQIVLTPYAVVEQLLGIGSVELV</sequence>
<reference evidence="1" key="2">
    <citation type="journal article" date="2022" name="New Phytol.">
        <title>Evolutionary transition to the ectomycorrhizal habit in the genomes of a hyperdiverse lineage of mushroom-forming fungi.</title>
        <authorList>
            <person name="Looney B."/>
            <person name="Miyauchi S."/>
            <person name="Morin E."/>
            <person name="Drula E."/>
            <person name="Courty P.E."/>
            <person name="Kohler A."/>
            <person name="Kuo A."/>
            <person name="LaButti K."/>
            <person name="Pangilinan J."/>
            <person name="Lipzen A."/>
            <person name="Riley R."/>
            <person name="Andreopoulos W."/>
            <person name="He G."/>
            <person name="Johnson J."/>
            <person name="Nolan M."/>
            <person name="Tritt A."/>
            <person name="Barry K.W."/>
            <person name="Grigoriev I.V."/>
            <person name="Nagy L.G."/>
            <person name="Hibbett D."/>
            <person name="Henrissat B."/>
            <person name="Matheny P.B."/>
            <person name="Labbe J."/>
            <person name="Martin F.M."/>
        </authorList>
    </citation>
    <scope>NUCLEOTIDE SEQUENCE</scope>
    <source>
        <strain evidence="1">HHB10654</strain>
    </source>
</reference>
<reference evidence="1" key="1">
    <citation type="submission" date="2021-03" db="EMBL/GenBank/DDBJ databases">
        <authorList>
            <consortium name="DOE Joint Genome Institute"/>
            <person name="Ahrendt S."/>
            <person name="Looney B.P."/>
            <person name="Miyauchi S."/>
            <person name="Morin E."/>
            <person name="Drula E."/>
            <person name="Courty P.E."/>
            <person name="Chicoki N."/>
            <person name="Fauchery L."/>
            <person name="Kohler A."/>
            <person name="Kuo A."/>
            <person name="Labutti K."/>
            <person name="Pangilinan J."/>
            <person name="Lipzen A."/>
            <person name="Riley R."/>
            <person name="Andreopoulos W."/>
            <person name="He G."/>
            <person name="Johnson J."/>
            <person name="Barry K.W."/>
            <person name="Grigoriev I.V."/>
            <person name="Nagy L."/>
            <person name="Hibbett D."/>
            <person name="Henrissat B."/>
            <person name="Matheny P.B."/>
            <person name="Labbe J."/>
            <person name="Martin F."/>
        </authorList>
    </citation>
    <scope>NUCLEOTIDE SEQUENCE</scope>
    <source>
        <strain evidence="1">HHB10654</strain>
    </source>
</reference>